<name>A0ACC2V5T5_9TREE</name>
<protein>
    <submittedName>
        <fullName evidence="1">Uncharacterized protein</fullName>
    </submittedName>
</protein>
<sequence length="155" mass="17215">MSARLARLRQQKLQADRRAAQVLPYTRADIDPVFPTTLWANRSNVGESRQNHLVRVDSSTQDAELPSYNAPAISLPQPAYNPATSTGPTVSNYAIPYSLRPASQTSLSQLPPPPEYVQKQDGQRVEVSRIDRRQSASDVISGLPAYENTTIDRRI</sequence>
<proteinExistence type="predicted"/>
<evidence type="ECO:0000313" key="1">
    <source>
        <dbReference type="EMBL" id="KAJ9094468.1"/>
    </source>
</evidence>
<comment type="caution">
    <text evidence="1">The sequence shown here is derived from an EMBL/GenBank/DDBJ whole genome shotgun (WGS) entry which is preliminary data.</text>
</comment>
<accession>A0ACC2V5T5</accession>
<dbReference type="Proteomes" id="UP001227268">
    <property type="component" value="Unassembled WGS sequence"/>
</dbReference>
<evidence type="ECO:0000313" key="2">
    <source>
        <dbReference type="Proteomes" id="UP001227268"/>
    </source>
</evidence>
<gene>
    <name evidence="1" type="ORF">QFC21_006007</name>
</gene>
<dbReference type="EMBL" id="JASBWT010000025">
    <property type="protein sequence ID" value="KAJ9094468.1"/>
    <property type="molecule type" value="Genomic_DNA"/>
</dbReference>
<organism evidence="1 2">
    <name type="scientific">Naganishia friedmannii</name>
    <dbReference type="NCBI Taxonomy" id="89922"/>
    <lineage>
        <taxon>Eukaryota</taxon>
        <taxon>Fungi</taxon>
        <taxon>Dikarya</taxon>
        <taxon>Basidiomycota</taxon>
        <taxon>Agaricomycotina</taxon>
        <taxon>Tremellomycetes</taxon>
        <taxon>Filobasidiales</taxon>
        <taxon>Filobasidiaceae</taxon>
        <taxon>Naganishia</taxon>
    </lineage>
</organism>
<reference evidence="1" key="1">
    <citation type="submission" date="2023-04" db="EMBL/GenBank/DDBJ databases">
        <title>Draft Genome sequencing of Naganishia species isolated from polar environments using Oxford Nanopore Technology.</title>
        <authorList>
            <person name="Leo P."/>
            <person name="Venkateswaran K."/>
        </authorList>
    </citation>
    <scope>NUCLEOTIDE SEQUENCE</scope>
    <source>
        <strain evidence="1">MNA-CCFEE 5423</strain>
    </source>
</reference>
<keyword evidence="2" id="KW-1185">Reference proteome</keyword>